<dbReference type="STRING" id="105231.A0A1Y1IJ45"/>
<dbReference type="Proteomes" id="UP000054558">
    <property type="component" value="Unassembled WGS sequence"/>
</dbReference>
<protein>
    <submittedName>
        <fullName evidence="2">Carboxymethylenebutenolidase</fullName>
    </submittedName>
</protein>
<dbReference type="OMA" id="GHAFWAN"/>
<sequence>MVGKAQALAEELGALVIAPDTYRGDWTKFIPKAIFLALSTPQERVNDDLDSVVAWASQQPDADITRLVVMGFCYGGGKAIRYSATRRNPAATVVFYGSPLTDVDVLARLKGPVLLIYGDRDAQFPPAKVHAFRDALVKAGIDVKQSMFPGQGHAFFRNMAQVEAGSGPQRQAWSELLAFLRERLF</sequence>
<evidence type="ECO:0000313" key="2">
    <source>
        <dbReference type="EMBL" id="GAQ88138.1"/>
    </source>
</evidence>
<dbReference type="PANTHER" id="PTHR46623:SF7">
    <property type="entry name" value="CARBOXYMETHYLENEBUTENOLIDASE"/>
    <property type="match status" value="1"/>
</dbReference>
<name>A0A1Y1IJ45_KLENI</name>
<feature type="domain" description="Dienelactone hydrolase" evidence="1">
    <location>
        <begin position="11"/>
        <end position="182"/>
    </location>
</feature>
<gene>
    <name evidence="2" type="ORF">KFL_004030080</name>
</gene>
<keyword evidence="3" id="KW-1185">Reference proteome</keyword>
<dbReference type="AlphaFoldDB" id="A0A1Y1IJ45"/>
<evidence type="ECO:0000259" key="1">
    <source>
        <dbReference type="Pfam" id="PF01738"/>
    </source>
</evidence>
<dbReference type="PANTHER" id="PTHR46623">
    <property type="entry name" value="CARBOXYMETHYLENEBUTENOLIDASE-RELATED"/>
    <property type="match status" value="1"/>
</dbReference>
<proteinExistence type="predicted"/>
<dbReference type="GO" id="GO:0016787">
    <property type="term" value="F:hydrolase activity"/>
    <property type="evidence" value="ECO:0007669"/>
    <property type="project" value="InterPro"/>
</dbReference>
<reference evidence="2 3" key="1">
    <citation type="journal article" date="2014" name="Nat. Commun.">
        <title>Klebsormidium flaccidum genome reveals primary factors for plant terrestrial adaptation.</title>
        <authorList>
            <person name="Hori K."/>
            <person name="Maruyama F."/>
            <person name="Fujisawa T."/>
            <person name="Togashi T."/>
            <person name="Yamamoto N."/>
            <person name="Seo M."/>
            <person name="Sato S."/>
            <person name="Yamada T."/>
            <person name="Mori H."/>
            <person name="Tajima N."/>
            <person name="Moriyama T."/>
            <person name="Ikeuchi M."/>
            <person name="Watanabe M."/>
            <person name="Wada H."/>
            <person name="Kobayashi K."/>
            <person name="Saito M."/>
            <person name="Masuda T."/>
            <person name="Sasaki-Sekimoto Y."/>
            <person name="Mashiguchi K."/>
            <person name="Awai K."/>
            <person name="Shimojima M."/>
            <person name="Masuda S."/>
            <person name="Iwai M."/>
            <person name="Nobusawa T."/>
            <person name="Narise T."/>
            <person name="Kondo S."/>
            <person name="Saito H."/>
            <person name="Sato R."/>
            <person name="Murakawa M."/>
            <person name="Ihara Y."/>
            <person name="Oshima-Yamada Y."/>
            <person name="Ohtaka K."/>
            <person name="Satoh M."/>
            <person name="Sonobe K."/>
            <person name="Ishii M."/>
            <person name="Ohtani R."/>
            <person name="Kanamori-Sato M."/>
            <person name="Honoki R."/>
            <person name="Miyazaki D."/>
            <person name="Mochizuki H."/>
            <person name="Umetsu J."/>
            <person name="Higashi K."/>
            <person name="Shibata D."/>
            <person name="Kamiya Y."/>
            <person name="Sato N."/>
            <person name="Nakamura Y."/>
            <person name="Tabata S."/>
            <person name="Ida S."/>
            <person name="Kurokawa K."/>
            <person name="Ohta H."/>
        </authorList>
    </citation>
    <scope>NUCLEOTIDE SEQUENCE [LARGE SCALE GENOMIC DNA]</scope>
    <source>
        <strain evidence="2 3">NIES-2285</strain>
    </source>
</reference>
<dbReference type="Gene3D" id="3.40.50.1820">
    <property type="entry name" value="alpha/beta hydrolase"/>
    <property type="match status" value="1"/>
</dbReference>
<dbReference type="SUPFAM" id="SSF53474">
    <property type="entry name" value="alpha/beta-Hydrolases"/>
    <property type="match status" value="1"/>
</dbReference>
<dbReference type="InterPro" id="IPR051049">
    <property type="entry name" value="Dienelactone_hydrolase-like"/>
</dbReference>
<dbReference type="EMBL" id="DF237352">
    <property type="protein sequence ID" value="GAQ88138.1"/>
    <property type="molecule type" value="Genomic_DNA"/>
</dbReference>
<accession>A0A1Y1IJ45</accession>
<dbReference type="InterPro" id="IPR002925">
    <property type="entry name" value="Dienelactn_hydro"/>
</dbReference>
<dbReference type="Pfam" id="PF01738">
    <property type="entry name" value="DLH"/>
    <property type="match status" value="1"/>
</dbReference>
<evidence type="ECO:0000313" key="3">
    <source>
        <dbReference type="Proteomes" id="UP000054558"/>
    </source>
</evidence>
<dbReference type="OrthoDB" id="17560at2759"/>
<dbReference type="InterPro" id="IPR029058">
    <property type="entry name" value="AB_hydrolase_fold"/>
</dbReference>
<organism evidence="2 3">
    <name type="scientific">Klebsormidium nitens</name>
    <name type="common">Green alga</name>
    <name type="synonym">Ulothrix nitens</name>
    <dbReference type="NCBI Taxonomy" id="105231"/>
    <lineage>
        <taxon>Eukaryota</taxon>
        <taxon>Viridiplantae</taxon>
        <taxon>Streptophyta</taxon>
        <taxon>Klebsormidiophyceae</taxon>
        <taxon>Klebsormidiales</taxon>
        <taxon>Klebsormidiaceae</taxon>
        <taxon>Klebsormidium</taxon>
    </lineage>
</organism>